<organism evidence="1">
    <name type="scientific">uncultured Sphingomonadaceae bacterium</name>
    <dbReference type="NCBI Taxonomy" id="169976"/>
    <lineage>
        <taxon>Bacteria</taxon>
        <taxon>Pseudomonadati</taxon>
        <taxon>Pseudomonadota</taxon>
        <taxon>Alphaproteobacteria</taxon>
        <taxon>Sphingomonadales</taxon>
        <taxon>Sphingomonadaceae</taxon>
        <taxon>environmental samples</taxon>
    </lineage>
</organism>
<protein>
    <recommendedName>
        <fullName evidence="2">DUF2491 domain-containing protein</fullName>
    </recommendedName>
</protein>
<dbReference type="InterPro" id="IPR019621">
    <property type="entry name" value="DUF2491"/>
</dbReference>
<accession>A0A6J4SZV4</accession>
<gene>
    <name evidence="1" type="ORF">AVDCRST_MAG91-1584</name>
</gene>
<dbReference type="EMBL" id="CADCVX010000305">
    <property type="protein sequence ID" value="CAA9510189.1"/>
    <property type="molecule type" value="Genomic_DNA"/>
</dbReference>
<dbReference type="Pfam" id="PF10679">
    <property type="entry name" value="DUF2491"/>
    <property type="match status" value="1"/>
</dbReference>
<proteinExistence type="predicted"/>
<reference evidence="1" key="1">
    <citation type="submission" date="2020-02" db="EMBL/GenBank/DDBJ databases">
        <authorList>
            <person name="Meier V. D."/>
        </authorList>
    </citation>
    <scope>NUCLEOTIDE SEQUENCE</scope>
    <source>
        <strain evidence="1">AVDCRST_MAG91</strain>
    </source>
</reference>
<evidence type="ECO:0008006" key="2">
    <source>
        <dbReference type="Google" id="ProtNLM"/>
    </source>
</evidence>
<sequence length="213" mass="24245">MIFRKLFGAAPDDPPPAELPVVRNVTVGRSVRLDPLAWRRLNESSFDLGRDTLDITAQGRIRLDDGSRVHRFYTDDDVMLQAVSERADGSDADDFTIFHPHSSRYPASEREHAAFLARLRRAEWNEEGLPPYDRFWYPGDLSDQEPVSLWEDIFYDRAGDPVSQIRQTLMLYHRPLEPDGAELLLAIAMQPEGGDLTHEIMIGLPLLPTEFTA</sequence>
<evidence type="ECO:0000313" key="1">
    <source>
        <dbReference type="EMBL" id="CAA9510189.1"/>
    </source>
</evidence>
<name>A0A6J4SZV4_9SPHN</name>
<dbReference type="AlphaFoldDB" id="A0A6J4SZV4"/>